<dbReference type="InterPro" id="IPR001279">
    <property type="entry name" value="Metallo-B-lactamas"/>
</dbReference>
<sequence length="248" mass="27873">MRISEGAEMIQLTARAFNQDITLNPTLVWNNEEVILIDTGMPGQIDQLKEALNKLNMSIKQLKVILLTHQDLDHIGCAADIRNNSDKNIIVYAHEFDKPYIEGKLPLIKTNASQMSKEELSAIPDEIKYLYKTPPKVDVDVVLKGSQLLPYCGGIEVIFTPGHTPGHVSFYLRKSKTLVAGDTLVLANGQLMEPVKQTTLNMDQAVQSLEKFLNYEIEHVICYHGGYFQGCPKEAILRIKEHVAERQS</sequence>
<dbReference type="InterPro" id="IPR036866">
    <property type="entry name" value="RibonucZ/Hydroxyglut_hydro"/>
</dbReference>
<dbReference type="EMBL" id="JAPTGD010000001">
    <property type="protein sequence ID" value="MDU9690748.1"/>
    <property type="molecule type" value="Genomic_DNA"/>
</dbReference>
<gene>
    <name evidence="2" type="ORF">O0Q50_06185</name>
</gene>
<dbReference type="CDD" id="cd07721">
    <property type="entry name" value="yflN-like_MBL-fold"/>
    <property type="match status" value="1"/>
</dbReference>
<reference evidence="2" key="1">
    <citation type="journal article" date="2022" name="J Environ Chem Eng">
        <title>Biodegradation of petroleum oil using a constructed nonpathogenic and heavy metal-tolerant bacterial consortium isolated from marine sponges.</title>
        <authorList>
            <person name="Dechsakulwatana C."/>
            <person name="Rungsihiranrut A."/>
            <person name="Muangchinda C."/>
            <person name="Ningthoujam R."/>
            <person name="Klankeo P."/>
            <person name="Pinyakong O."/>
        </authorList>
    </citation>
    <scope>NUCLEOTIDE SEQUENCE</scope>
    <source>
        <strain evidence="2">TL01-2</strain>
    </source>
</reference>
<dbReference type="InterPro" id="IPR050855">
    <property type="entry name" value="NDM-1-like"/>
</dbReference>
<dbReference type="RefSeq" id="WP_316910007.1">
    <property type="nucleotide sequence ID" value="NZ_JAPTGD010000001.1"/>
</dbReference>
<dbReference type="AlphaFoldDB" id="A0AAX6N4C6"/>
<dbReference type="Gene3D" id="3.60.15.10">
    <property type="entry name" value="Ribonuclease Z/Hydroxyacylglutathione hydrolase-like"/>
    <property type="match status" value="1"/>
</dbReference>
<dbReference type="SUPFAM" id="SSF56281">
    <property type="entry name" value="Metallo-hydrolase/oxidoreductase"/>
    <property type="match status" value="1"/>
</dbReference>
<protein>
    <submittedName>
        <fullName evidence="2">MBL fold metallo-hydrolase</fullName>
    </submittedName>
</protein>
<reference evidence="2" key="2">
    <citation type="submission" date="2022-12" db="EMBL/GenBank/DDBJ databases">
        <authorList>
            <person name="Dechsakulwatana C."/>
            <person name="Rungsihiranrut A."/>
            <person name="Muangchinda C."/>
            <person name="Ningthoujam R."/>
            <person name="Klankeo P."/>
            <person name="Pinyakong O."/>
        </authorList>
    </citation>
    <scope>NUCLEOTIDE SEQUENCE</scope>
    <source>
        <strain evidence="2">TL01-2</strain>
    </source>
</reference>
<dbReference type="PANTHER" id="PTHR42951:SF15">
    <property type="entry name" value="METALLO-BETA-LACTAMASE SUPERFAMILY PROTEIN"/>
    <property type="match status" value="1"/>
</dbReference>
<accession>A0AAX6N4C6</accession>
<feature type="domain" description="Metallo-beta-lactamase" evidence="1">
    <location>
        <begin position="22"/>
        <end position="224"/>
    </location>
</feature>
<organism evidence="2 3">
    <name type="scientific">Priestia aryabhattai</name>
    <name type="common">Bacillus aryabhattai</name>
    <dbReference type="NCBI Taxonomy" id="412384"/>
    <lineage>
        <taxon>Bacteria</taxon>
        <taxon>Bacillati</taxon>
        <taxon>Bacillota</taxon>
        <taxon>Bacilli</taxon>
        <taxon>Bacillales</taxon>
        <taxon>Bacillaceae</taxon>
        <taxon>Priestia</taxon>
    </lineage>
</organism>
<dbReference type="PANTHER" id="PTHR42951">
    <property type="entry name" value="METALLO-BETA-LACTAMASE DOMAIN-CONTAINING"/>
    <property type="match status" value="1"/>
</dbReference>
<dbReference type="SMART" id="SM00849">
    <property type="entry name" value="Lactamase_B"/>
    <property type="match status" value="1"/>
</dbReference>
<dbReference type="Pfam" id="PF00753">
    <property type="entry name" value="Lactamase_B"/>
    <property type="match status" value="1"/>
</dbReference>
<dbReference type="Proteomes" id="UP001269400">
    <property type="component" value="Unassembled WGS sequence"/>
</dbReference>
<evidence type="ECO:0000313" key="3">
    <source>
        <dbReference type="Proteomes" id="UP001269400"/>
    </source>
</evidence>
<proteinExistence type="predicted"/>
<evidence type="ECO:0000313" key="2">
    <source>
        <dbReference type="EMBL" id="MDU9690748.1"/>
    </source>
</evidence>
<name>A0AAX6N4C6_PRIAR</name>
<comment type="caution">
    <text evidence="2">The sequence shown here is derived from an EMBL/GenBank/DDBJ whole genome shotgun (WGS) entry which is preliminary data.</text>
</comment>
<evidence type="ECO:0000259" key="1">
    <source>
        <dbReference type="SMART" id="SM00849"/>
    </source>
</evidence>